<dbReference type="InterPro" id="IPR036061">
    <property type="entry name" value="CheW-like_dom_sf"/>
</dbReference>
<dbReference type="RefSeq" id="WP_207669564.1">
    <property type="nucleotide sequence ID" value="NZ_SRMQ01000007.1"/>
</dbReference>
<evidence type="ECO:0000259" key="16">
    <source>
        <dbReference type="PROSITE" id="PS50109"/>
    </source>
</evidence>
<accession>A0A4Z0XXC0</accession>
<dbReference type="SMART" id="SM00260">
    <property type="entry name" value="CheW"/>
    <property type="match status" value="1"/>
</dbReference>
<evidence type="ECO:0000256" key="7">
    <source>
        <dbReference type="ARBA" id="ARBA00022553"/>
    </source>
</evidence>
<dbReference type="SUPFAM" id="SSF55874">
    <property type="entry name" value="ATPase domain of HSP90 chaperone/DNA topoisomerase II/histidine kinase"/>
    <property type="match status" value="1"/>
</dbReference>
<protein>
    <recommendedName>
        <fullName evidence="4">Chemotaxis protein CheA</fullName>
        <ecNumber evidence="3">2.7.13.3</ecNumber>
    </recommendedName>
</protein>
<feature type="compositionally biased region" description="Basic and acidic residues" evidence="15">
    <location>
        <begin position="276"/>
        <end position="295"/>
    </location>
</feature>
<dbReference type="InterPro" id="IPR003594">
    <property type="entry name" value="HATPase_dom"/>
</dbReference>
<organism evidence="19 20">
    <name type="scientific">Caproiciproducens galactitolivorans</name>
    <dbReference type="NCBI Taxonomy" id="642589"/>
    <lineage>
        <taxon>Bacteria</taxon>
        <taxon>Bacillati</taxon>
        <taxon>Bacillota</taxon>
        <taxon>Clostridia</taxon>
        <taxon>Eubacteriales</taxon>
        <taxon>Acutalibacteraceae</taxon>
        <taxon>Caproiciproducens</taxon>
    </lineage>
</organism>
<dbReference type="Gene3D" id="1.10.287.560">
    <property type="entry name" value="Histidine kinase CheA-like, homodimeric domain"/>
    <property type="match status" value="1"/>
</dbReference>
<dbReference type="CDD" id="cd00088">
    <property type="entry name" value="HPT"/>
    <property type="match status" value="1"/>
</dbReference>
<evidence type="ECO:0000256" key="8">
    <source>
        <dbReference type="ARBA" id="ARBA00022679"/>
    </source>
</evidence>
<evidence type="ECO:0000256" key="13">
    <source>
        <dbReference type="ARBA" id="ARBA00035100"/>
    </source>
</evidence>
<evidence type="ECO:0000256" key="12">
    <source>
        <dbReference type="ARBA" id="ARBA00023012"/>
    </source>
</evidence>
<dbReference type="InterPro" id="IPR036641">
    <property type="entry name" value="HPT_dom_sf"/>
</dbReference>
<dbReference type="EC" id="2.7.13.3" evidence="3"/>
<comment type="caution">
    <text evidence="19">The sequence shown here is derived from an EMBL/GenBank/DDBJ whole genome shotgun (WGS) entry which is preliminary data.</text>
</comment>
<comment type="function">
    <text evidence="13">Involved in the transmission of sensory signals from the chemoreceptors to the flagellar motors. CheA is autophosphorylated; it can transfer its phosphate group to either CheB or CheY.</text>
</comment>
<keyword evidence="12" id="KW-0902">Two-component regulatory system</keyword>
<dbReference type="SUPFAM" id="SSF47226">
    <property type="entry name" value="Histidine-containing phosphotransfer domain, HPT domain"/>
    <property type="match status" value="1"/>
</dbReference>
<dbReference type="Pfam" id="PF07194">
    <property type="entry name" value="P2"/>
    <property type="match status" value="1"/>
</dbReference>
<dbReference type="SMART" id="SM00073">
    <property type="entry name" value="HPT"/>
    <property type="match status" value="1"/>
</dbReference>
<dbReference type="InterPro" id="IPR036890">
    <property type="entry name" value="HATPase_C_sf"/>
</dbReference>
<evidence type="ECO:0000259" key="18">
    <source>
        <dbReference type="PROSITE" id="PS50894"/>
    </source>
</evidence>
<dbReference type="GO" id="GO:0005524">
    <property type="term" value="F:ATP binding"/>
    <property type="evidence" value="ECO:0007669"/>
    <property type="project" value="UniProtKB-KW"/>
</dbReference>
<sequence>MDNNMESMLEVYLFEANDLLEHLDEILINCEKANSFDTDSINEIFRIMHTIKGSSAMMQFNGLATISHKVEDLFYYVREHGIDEKYNEELFDLMFRSSDFIKDEIAKVENNEPLTTDIGTFEQEINDFLKKISTGESNEGAAEPAKQPEGKQVEPHPQAPAQPESAPSQELPKQTQAAAEPIVFDSEYPFAVRVYFDEETEMENLRAVILINAIKDVYQYVKYQPDDIETNPASAEEIIKNGFVIFFRDEQGLKSVLKIIENFVYTKNYTVINKPDDTAQEKSGEKNASEQDESNKQQAQNTAHSVVKQNLINVNLSKLDNLMDLMGEIVITESMVTTPPAGQSAAVDNNFTKASRQLRKLTDELQEIVMSIRMVPISGVFHKMNRIVRDMSKKLDKDVQLVMIGEDTEVDKTIIDNIGDPIMHVVRNAMDHGIETKEERAQTKKPPKGTITLSAQNTGGEIIISVTDDGKGIDRKAVLQKAKKQGLVKRPESEYSAREINNFLLMPGFSTNEVVTEYSGRGVGMDVVKKNVEKVGGDVSIESVFGKGTKILFKIPLTLAIVNGMKISVGETVFTIPINNIRQSFKVDQSAIHYDTDMNEIIMVRNQYYPVVRLHKVFGIETDITDISSGIVILVETHEKAFCIFADALLGEQQVVVKSLPLYLNKYNVKETGITGCAILGDGSISLILDVLNLYNNN</sequence>
<comment type="catalytic activity">
    <reaction evidence="1">
        <text>ATP + protein L-histidine = ADP + protein N-phospho-L-histidine.</text>
        <dbReference type="EC" id="2.7.13.3"/>
    </reaction>
</comment>
<dbReference type="InterPro" id="IPR004358">
    <property type="entry name" value="Sig_transdc_His_kin-like_C"/>
</dbReference>
<evidence type="ECO:0000313" key="20">
    <source>
        <dbReference type="Proteomes" id="UP000297714"/>
    </source>
</evidence>
<keyword evidence="8 19" id="KW-0808">Transferase</keyword>
<dbReference type="PROSITE" id="PS50109">
    <property type="entry name" value="HIS_KIN"/>
    <property type="match status" value="1"/>
</dbReference>
<dbReference type="InterPro" id="IPR004105">
    <property type="entry name" value="CheA-like_dim"/>
</dbReference>
<evidence type="ECO:0000256" key="4">
    <source>
        <dbReference type="ARBA" id="ARBA00021495"/>
    </source>
</evidence>
<dbReference type="PROSITE" id="PS50851">
    <property type="entry name" value="CHEW"/>
    <property type="match status" value="1"/>
</dbReference>
<dbReference type="InterPro" id="IPR035891">
    <property type="entry name" value="CheY-binding_CheA"/>
</dbReference>
<dbReference type="InterPro" id="IPR036097">
    <property type="entry name" value="HisK_dim/P_sf"/>
</dbReference>
<evidence type="ECO:0000256" key="3">
    <source>
        <dbReference type="ARBA" id="ARBA00012438"/>
    </source>
</evidence>
<keyword evidence="9" id="KW-0547">Nucleotide-binding</keyword>
<dbReference type="EMBL" id="SRMQ01000007">
    <property type="protein sequence ID" value="TGJ76179.1"/>
    <property type="molecule type" value="Genomic_DNA"/>
</dbReference>
<dbReference type="Pfam" id="PF02895">
    <property type="entry name" value="H-kinase_dim"/>
    <property type="match status" value="1"/>
</dbReference>
<proteinExistence type="predicted"/>
<evidence type="ECO:0000256" key="11">
    <source>
        <dbReference type="ARBA" id="ARBA00022840"/>
    </source>
</evidence>
<dbReference type="InterPro" id="IPR010808">
    <property type="entry name" value="CheA_P2-bd"/>
</dbReference>
<evidence type="ECO:0000256" key="15">
    <source>
        <dbReference type="SAM" id="MobiDB-lite"/>
    </source>
</evidence>
<dbReference type="SMART" id="SM01231">
    <property type="entry name" value="H-kinase_dim"/>
    <property type="match status" value="1"/>
</dbReference>
<evidence type="ECO:0000259" key="17">
    <source>
        <dbReference type="PROSITE" id="PS50851"/>
    </source>
</evidence>
<keyword evidence="20" id="KW-1185">Reference proteome</keyword>
<dbReference type="InterPro" id="IPR005467">
    <property type="entry name" value="His_kinase_dom"/>
</dbReference>
<dbReference type="Pfam" id="PF02518">
    <property type="entry name" value="HATPase_c"/>
    <property type="match status" value="1"/>
</dbReference>
<dbReference type="PANTHER" id="PTHR43395">
    <property type="entry name" value="SENSOR HISTIDINE KINASE CHEA"/>
    <property type="match status" value="1"/>
</dbReference>
<dbReference type="Pfam" id="PF01584">
    <property type="entry name" value="CheW"/>
    <property type="match status" value="1"/>
</dbReference>
<dbReference type="AlphaFoldDB" id="A0A4Z0XXC0"/>
<keyword evidence="7 14" id="KW-0597">Phosphoprotein</keyword>
<dbReference type="SUPFAM" id="SSF55052">
    <property type="entry name" value="CheY-binding domain of CheA"/>
    <property type="match status" value="1"/>
</dbReference>
<name>A0A4Z0XXC0_9FIRM</name>
<evidence type="ECO:0000256" key="1">
    <source>
        <dbReference type="ARBA" id="ARBA00000085"/>
    </source>
</evidence>
<comment type="subcellular location">
    <subcellularLocation>
        <location evidence="2">Cytoplasm</location>
    </subcellularLocation>
</comment>
<dbReference type="FunFam" id="3.30.565.10:FF:000016">
    <property type="entry name" value="Chemotaxis protein CheA, putative"/>
    <property type="match status" value="1"/>
</dbReference>
<keyword evidence="11" id="KW-0067">ATP-binding</keyword>
<dbReference type="Pfam" id="PF01627">
    <property type="entry name" value="Hpt"/>
    <property type="match status" value="1"/>
</dbReference>
<evidence type="ECO:0000256" key="14">
    <source>
        <dbReference type="PROSITE-ProRule" id="PRU00110"/>
    </source>
</evidence>
<dbReference type="GO" id="GO:0005737">
    <property type="term" value="C:cytoplasm"/>
    <property type="evidence" value="ECO:0007669"/>
    <property type="project" value="UniProtKB-SubCell"/>
</dbReference>
<feature type="region of interest" description="Disordered" evidence="15">
    <location>
        <begin position="136"/>
        <end position="177"/>
    </location>
</feature>
<dbReference type="SMART" id="SM00387">
    <property type="entry name" value="HATPase_c"/>
    <property type="match status" value="1"/>
</dbReference>
<feature type="domain" description="CheW-like" evidence="17">
    <location>
        <begin position="561"/>
        <end position="698"/>
    </location>
</feature>
<dbReference type="PROSITE" id="PS50894">
    <property type="entry name" value="HPT"/>
    <property type="match status" value="1"/>
</dbReference>
<dbReference type="PRINTS" id="PR00344">
    <property type="entry name" value="BCTRLSENSOR"/>
</dbReference>
<dbReference type="GO" id="GO:0006935">
    <property type="term" value="P:chemotaxis"/>
    <property type="evidence" value="ECO:0007669"/>
    <property type="project" value="UniProtKB-KW"/>
</dbReference>
<dbReference type="InterPro" id="IPR051315">
    <property type="entry name" value="Bact_Chemotaxis_CheA"/>
</dbReference>
<dbReference type="Gene3D" id="2.30.30.40">
    <property type="entry name" value="SH3 Domains"/>
    <property type="match status" value="1"/>
</dbReference>
<keyword evidence="6" id="KW-0145">Chemotaxis</keyword>
<evidence type="ECO:0000313" key="19">
    <source>
        <dbReference type="EMBL" id="TGJ76179.1"/>
    </source>
</evidence>
<evidence type="ECO:0000256" key="10">
    <source>
        <dbReference type="ARBA" id="ARBA00022777"/>
    </source>
</evidence>
<dbReference type="PANTHER" id="PTHR43395:SF10">
    <property type="entry name" value="CHEMOTAXIS PROTEIN CHEA"/>
    <property type="match status" value="1"/>
</dbReference>
<dbReference type="GO" id="GO:0000155">
    <property type="term" value="F:phosphorelay sensor kinase activity"/>
    <property type="evidence" value="ECO:0007669"/>
    <property type="project" value="InterPro"/>
</dbReference>
<dbReference type="Proteomes" id="UP000297714">
    <property type="component" value="Unassembled WGS sequence"/>
</dbReference>
<feature type="compositionally biased region" description="Low complexity" evidence="15">
    <location>
        <begin position="155"/>
        <end position="170"/>
    </location>
</feature>
<dbReference type="SUPFAM" id="SSF50341">
    <property type="entry name" value="CheW-like"/>
    <property type="match status" value="1"/>
</dbReference>
<dbReference type="InterPro" id="IPR008207">
    <property type="entry name" value="Sig_transdc_His_kin_Hpt_dom"/>
</dbReference>
<gene>
    <name evidence="19" type="primary">cheA</name>
    <name evidence="19" type="ORF">CAGA_16400</name>
</gene>
<dbReference type="InterPro" id="IPR037006">
    <property type="entry name" value="CheA-like_homodim_sf"/>
</dbReference>
<reference evidence="19 20" key="1">
    <citation type="submission" date="2019-04" db="EMBL/GenBank/DDBJ databases">
        <authorList>
            <person name="Poehlein A."/>
            <person name="Bengelsdorf F.R."/>
            <person name="Duerre P."/>
            <person name="Daniel R."/>
        </authorList>
    </citation>
    <scope>NUCLEOTIDE SEQUENCE [LARGE SCALE GENOMIC DNA]</scope>
    <source>
        <strain evidence="19 20">BS-1</strain>
    </source>
</reference>
<dbReference type="CDD" id="cd16916">
    <property type="entry name" value="HATPase_CheA-like"/>
    <property type="match status" value="1"/>
</dbReference>
<dbReference type="Gene3D" id="3.30.565.10">
    <property type="entry name" value="Histidine kinase-like ATPase, C-terminal domain"/>
    <property type="match status" value="1"/>
</dbReference>
<feature type="region of interest" description="Disordered" evidence="15">
    <location>
        <begin position="276"/>
        <end position="302"/>
    </location>
</feature>
<evidence type="ECO:0000256" key="9">
    <source>
        <dbReference type="ARBA" id="ARBA00022741"/>
    </source>
</evidence>
<evidence type="ECO:0000256" key="5">
    <source>
        <dbReference type="ARBA" id="ARBA00022490"/>
    </source>
</evidence>
<dbReference type="SUPFAM" id="SSF47384">
    <property type="entry name" value="Homodimeric domain of signal transducing histidine kinase"/>
    <property type="match status" value="1"/>
</dbReference>
<evidence type="ECO:0000256" key="6">
    <source>
        <dbReference type="ARBA" id="ARBA00022500"/>
    </source>
</evidence>
<dbReference type="Gene3D" id="1.20.120.160">
    <property type="entry name" value="HPT domain"/>
    <property type="match status" value="1"/>
</dbReference>
<feature type="modified residue" description="Phosphohistidine" evidence="14">
    <location>
        <position position="49"/>
    </location>
</feature>
<keyword evidence="10" id="KW-0418">Kinase</keyword>
<feature type="domain" description="HPt" evidence="18">
    <location>
        <begin position="1"/>
        <end position="108"/>
    </location>
</feature>
<keyword evidence="5" id="KW-0963">Cytoplasm</keyword>
<dbReference type="InterPro" id="IPR002545">
    <property type="entry name" value="CheW-lke_dom"/>
</dbReference>
<evidence type="ECO:0000256" key="2">
    <source>
        <dbReference type="ARBA" id="ARBA00004496"/>
    </source>
</evidence>
<feature type="domain" description="Histidine kinase" evidence="16">
    <location>
        <begin position="355"/>
        <end position="559"/>
    </location>
</feature>